<dbReference type="Pfam" id="PF03807">
    <property type="entry name" value="F420_oxidored"/>
    <property type="match status" value="1"/>
</dbReference>
<accession>A0AA38S821</accession>
<evidence type="ECO:0000259" key="3">
    <source>
        <dbReference type="Pfam" id="PF03807"/>
    </source>
</evidence>
<evidence type="ECO:0000313" key="5">
    <source>
        <dbReference type="EMBL" id="KAJ9157965.1"/>
    </source>
</evidence>
<protein>
    <submittedName>
        <fullName evidence="5">6-phosphogluconate dehydrogenase</fullName>
    </submittedName>
</protein>
<dbReference type="Pfam" id="PF09130">
    <property type="entry name" value="DUF1932"/>
    <property type="match status" value="1"/>
</dbReference>
<dbReference type="SUPFAM" id="SSF48179">
    <property type="entry name" value="6-phosphogluconate dehydrogenase C-terminal domain-like"/>
    <property type="match status" value="1"/>
</dbReference>
<keyword evidence="6" id="KW-1185">Reference proteome</keyword>
<name>A0AA38S821_9PEZI</name>
<dbReference type="InterPro" id="IPR036291">
    <property type="entry name" value="NAD(P)-bd_dom_sf"/>
</dbReference>
<dbReference type="InterPro" id="IPR015814">
    <property type="entry name" value="Pgluconate_DH_NAD-bd_C"/>
</dbReference>
<feature type="region of interest" description="Disordered" evidence="2">
    <location>
        <begin position="137"/>
        <end position="160"/>
    </location>
</feature>
<dbReference type="Gene3D" id="1.10.1040.10">
    <property type="entry name" value="N-(1-d-carboxylethyl)-l-norvaline Dehydrogenase, domain 2"/>
    <property type="match status" value="1"/>
</dbReference>
<comment type="similarity">
    <text evidence="1">Belongs to the HIBADH-related family. NP60 subfamily.</text>
</comment>
<dbReference type="InterPro" id="IPR008927">
    <property type="entry name" value="6-PGluconate_DH-like_C_sf"/>
</dbReference>
<dbReference type="EMBL" id="JANBVO010000001">
    <property type="protein sequence ID" value="KAJ9157965.1"/>
    <property type="molecule type" value="Genomic_DNA"/>
</dbReference>
<organism evidence="5 6">
    <name type="scientific">Pleurostoma richardsiae</name>
    <dbReference type="NCBI Taxonomy" id="41990"/>
    <lineage>
        <taxon>Eukaryota</taxon>
        <taxon>Fungi</taxon>
        <taxon>Dikarya</taxon>
        <taxon>Ascomycota</taxon>
        <taxon>Pezizomycotina</taxon>
        <taxon>Sordariomycetes</taxon>
        <taxon>Sordariomycetidae</taxon>
        <taxon>Calosphaeriales</taxon>
        <taxon>Pleurostomataceae</taxon>
        <taxon>Pleurostoma</taxon>
    </lineage>
</organism>
<dbReference type="InterPro" id="IPR051265">
    <property type="entry name" value="HIBADH-related_NP60_sf"/>
</dbReference>
<dbReference type="SUPFAM" id="SSF51735">
    <property type="entry name" value="NAD(P)-binding Rossmann-fold domains"/>
    <property type="match status" value="1"/>
</dbReference>
<reference evidence="5" key="1">
    <citation type="submission" date="2022-07" db="EMBL/GenBank/DDBJ databases">
        <title>Fungi with potential for degradation of polypropylene.</title>
        <authorList>
            <person name="Gostincar C."/>
        </authorList>
    </citation>
    <scope>NUCLEOTIDE SEQUENCE</scope>
    <source>
        <strain evidence="5">EXF-13308</strain>
    </source>
</reference>
<comment type="caution">
    <text evidence="5">The sequence shown here is derived from an EMBL/GenBank/DDBJ whole genome shotgun (WGS) entry which is preliminary data.</text>
</comment>
<dbReference type="GO" id="GO:0000785">
    <property type="term" value="C:chromatin"/>
    <property type="evidence" value="ECO:0007669"/>
    <property type="project" value="TreeGrafter"/>
</dbReference>
<feature type="domain" description="Phosphogluconate dehydrogenase NAD-binding putative C-terminal" evidence="4">
    <location>
        <begin position="222"/>
        <end position="292"/>
    </location>
</feature>
<dbReference type="Proteomes" id="UP001174694">
    <property type="component" value="Unassembled WGS sequence"/>
</dbReference>
<dbReference type="Gene3D" id="3.40.50.720">
    <property type="entry name" value="NAD(P)-binding Rossmann-like Domain"/>
    <property type="match status" value="1"/>
</dbReference>
<dbReference type="GO" id="GO:0140673">
    <property type="term" value="P:transcription elongation-coupled chromatin remodeling"/>
    <property type="evidence" value="ECO:0007669"/>
    <property type="project" value="TreeGrafter"/>
</dbReference>
<dbReference type="InterPro" id="IPR028939">
    <property type="entry name" value="P5C_Rdtase_cat_N"/>
</dbReference>
<feature type="domain" description="Pyrroline-5-carboxylate reductase catalytic N-terminal" evidence="3">
    <location>
        <begin position="8"/>
        <end position="84"/>
    </location>
</feature>
<sequence length="331" mass="34230">MAATPLATIGILSVGDMGVGIARLLIAKGFSVATNCEGRSQDTVARAKAAKVSILPTDTALVQASDVILSVVPPRDAAATAQRVIDAIGAGPATSARSAPLYFADMNAVAPSTAKLLAGMFAAADAPVRFLDGCIMGGPPAPKQQPAGEGSTSPSASEWSVPLMPTSGPHRLADLPFGAELSAVLRSRHISDDVGAASGLKMCFASLSKGYAAIAIQAFTTAQRLGVLHELQGALADLAPGRVKATEGALTGMAPKAYRWVREMEEISRTHVEEGGFEPEIFAGAAEVFRAVAEDTVLGLEKVGDRKRGRTAEDVAVAMAEGLEKKRRKQE</sequence>
<dbReference type="AlphaFoldDB" id="A0AA38S821"/>
<dbReference type="PANTHER" id="PTHR43580:SF2">
    <property type="entry name" value="CYTOKINE-LIKE NUCLEAR FACTOR N-PAC"/>
    <property type="match status" value="1"/>
</dbReference>
<dbReference type="GO" id="GO:0003677">
    <property type="term" value="F:DNA binding"/>
    <property type="evidence" value="ECO:0007669"/>
    <property type="project" value="TreeGrafter"/>
</dbReference>
<evidence type="ECO:0000259" key="4">
    <source>
        <dbReference type="Pfam" id="PF09130"/>
    </source>
</evidence>
<gene>
    <name evidence="5" type="ORF">NKR23_g598</name>
</gene>
<evidence type="ECO:0000313" key="6">
    <source>
        <dbReference type="Proteomes" id="UP001174694"/>
    </source>
</evidence>
<proteinExistence type="inferred from homology"/>
<dbReference type="InterPro" id="IPR013328">
    <property type="entry name" value="6PGD_dom2"/>
</dbReference>
<evidence type="ECO:0000256" key="2">
    <source>
        <dbReference type="SAM" id="MobiDB-lite"/>
    </source>
</evidence>
<evidence type="ECO:0000256" key="1">
    <source>
        <dbReference type="ARBA" id="ARBA00007598"/>
    </source>
</evidence>
<dbReference type="GO" id="GO:0031491">
    <property type="term" value="F:nucleosome binding"/>
    <property type="evidence" value="ECO:0007669"/>
    <property type="project" value="TreeGrafter"/>
</dbReference>
<dbReference type="PANTHER" id="PTHR43580">
    <property type="entry name" value="OXIDOREDUCTASE GLYR1-RELATED"/>
    <property type="match status" value="1"/>
</dbReference>